<sequence>MKKAPGIELLAYQHSPRLRSNRNPDRYQIHKWYRTQNWESTPGGIEIVNETKVEIECKTKIRIKSMTGIGIRNSIGIRIESGTRIEIGTRSGTDFDRDQMLFSWNGRGTDEDPWDLSSGFRYAAGVLDGSRGETLMFQLTATRPAQKPHHRDERKYKKTNIKFEPLTGELKSSQTLVQKRAAANRAGVQLFALTMAVLQLNIPAFQPARRQLHPHFSNVRPECTSCFSMSLNTKMNLAAVDFELPESKWSWPPMGIRNGIGIDRRVVV</sequence>
<organism evidence="1 2">
    <name type="scientific">Eumeta variegata</name>
    <name type="common">Bagworm moth</name>
    <name type="synonym">Eumeta japonica</name>
    <dbReference type="NCBI Taxonomy" id="151549"/>
    <lineage>
        <taxon>Eukaryota</taxon>
        <taxon>Metazoa</taxon>
        <taxon>Ecdysozoa</taxon>
        <taxon>Arthropoda</taxon>
        <taxon>Hexapoda</taxon>
        <taxon>Insecta</taxon>
        <taxon>Pterygota</taxon>
        <taxon>Neoptera</taxon>
        <taxon>Endopterygota</taxon>
        <taxon>Lepidoptera</taxon>
        <taxon>Glossata</taxon>
        <taxon>Ditrysia</taxon>
        <taxon>Tineoidea</taxon>
        <taxon>Psychidae</taxon>
        <taxon>Oiketicinae</taxon>
        <taxon>Eumeta</taxon>
    </lineage>
</organism>
<dbReference type="EMBL" id="BGZK01003461">
    <property type="protein sequence ID" value="GBP01548.1"/>
    <property type="molecule type" value="Genomic_DNA"/>
</dbReference>
<protein>
    <submittedName>
        <fullName evidence="1">Uncharacterized protein</fullName>
    </submittedName>
</protein>
<keyword evidence="2" id="KW-1185">Reference proteome</keyword>
<evidence type="ECO:0000313" key="2">
    <source>
        <dbReference type="Proteomes" id="UP000299102"/>
    </source>
</evidence>
<proteinExistence type="predicted"/>
<dbReference type="AlphaFoldDB" id="A0A4C1SK31"/>
<comment type="caution">
    <text evidence="1">The sequence shown here is derived from an EMBL/GenBank/DDBJ whole genome shotgun (WGS) entry which is preliminary data.</text>
</comment>
<reference evidence="1 2" key="1">
    <citation type="journal article" date="2019" name="Commun. Biol.">
        <title>The bagworm genome reveals a unique fibroin gene that provides high tensile strength.</title>
        <authorList>
            <person name="Kono N."/>
            <person name="Nakamura H."/>
            <person name="Ohtoshi R."/>
            <person name="Tomita M."/>
            <person name="Numata K."/>
            <person name="Arakawa K."/>
        </authorList>
    </citation>
    <scope>NUCLEOTIDE SEQUENCE [LARGE SCALE GENOMIC DNA]</scope>
</reference>
<accession>A0A4C1SK31</accession>
<gene>
    <name evidence="1" type="ORF">EVAR_89805_1</name>
</gene>
<dbReference type="Proteomes" id="UP000299102">
    <property type="component" value="Unassembled WGS sequence"/>
</dbReference>
<evidence type="ECO:0000313" key="1">
    <source>
        <dbReference type="EMBL" id="GBP01548.1"/>
    </source>
</evidence>
<name>A0A4C1SK31_EUMVA</name>